<gene>
    <name evidence="1" type="ordered locus">CNE_BB2p03240</name>
</gene>
<evidence type="ECO:0000313" key="1">
    <source>
        <dbReference type="EMBL" id="AEI83119.1"/>
    </source>
</evidence>
<geneLocation type="plasmid" evidence="1 2">
    <name>pBB2</name>
</geneLocation>
<dbReference type="GeneID" id="34307819"/>
<reference evidence="1 2" key="1">
    <citation type="journal article" date="2011" name="J. Bacteriol.">
        <title>Complete genome sequence of the type strain Cupriavidus necator N-1.</title>
        <authorList>
            <person name="Poehlein A."/>
            <person name="Kusian B."/>
            <person name="Friedrich B."/>
            <person name="Daniel R."/>
            <person name="Bowien B."/>
        </authorList>
    </citation>
    <scope>NUCLEOTIDE SEQUENCE [LARGE SCALE GENOMIC DNA]</scope>
    <source>
        <strain evidence="2">ATCC 43291 / DSM 13513 / CCUG 52238 / LMG 8453 / N-1</strain>
        <plasmid evidence="1 2">pBB2</plasmid>
    </source>
</reference>
<dbReference type="InterPro" id="IPR022283">
    <property type="entry name" value="PRTRC_protein-F"/>
</dbReference>
<dbReference type="KEGG" id="cnc:CNE_BB2p03240"/>
<evidence type="ECO:0008006" key="3">
    <source>
        <dbReference type="Google" id="ProtNLM"/>
    </source>
</evidence>
<dbReference type="AlphaFoldDB" id="F8GZ28"/>
<dbReference type="Proteomes" id="UP000006798">
    <property type="component" value="Plasmid pBB2"/>
</dbReference>
<evidence type="ECO:0000313" key="2">
    <source>
        <dbReference type="Proteomes" id="UP000006798"/>
    </source>
</evidence>
<accession>F8GZ28</accession>
<protein>
    <recommendedName>
        <fullName evidence="3">PRTRC system protein F</fullName>
    </recommendedName>
</protein>
<sequence length="377" mass="42276">MLFDARPSDEIFIASGPGWTPSRQPPAARRRPAHGFLTLPSLSAEIPARGKLQYGEGADTLRLIRKQFETGVLAARDVQGAASAGDAFAQAMFAWLRRRMPKCKRLNFSFALLDLAAAREQVDQFGWDEDLHAPLYLAIELDEEAVFEIGKRADIMRRADPALLYTATHLVNEAAGRSLFVRTPDELADMFARWWWECDPTMSDEEAREFLGERFGDADSSEIERYLPSKVLPVLAPDDAVPAFARRDKSVRIDCLRAPQLEALAGQKRGLPRRICLALLDLQAVLARTRRSRALNHAQWAEPAYSAATLCMWRGHWVGQILDDHFDSLNCGGDATMYQSLIPLANTPRAIRRQFKQLADMMDVIAALDRVLTLISE</sequence>
<dbReference type="EMBL" id="CP002880">
    <property type="protein sequence ID" value="AEI83119.1"/>
    <property type="molecule type" value="Genomic_DNA"/>
</dbReference>
<organism evidence="1 2">
    <name type="scientific">Cupriavidus necator (strain ATCC 43291 / DSM 13513 / CCUG 52238 / LMG 8453 / N-1)</name>
    <name type="common">Ralstonia eutropha</name>
    <dbReference type="NCBI Taxonomy" id="1042878"/>
    <lineage>
        <taxon>Bacteria</taxon>
        <taxon>Pseudomonadati</taxon>
        <taxon>Pseudomonadota</taxon>
        <taxon>Betaproteobacteria</taxon>
        <taxon>Burkholderiales</taxon>
        <taxon>Burkholderiaceae</taxon>
        <taxon>Cupriavidus</taxon>
    </lineage>
</organism>
<proteinExistence type="predicted"/>
<name>F8GZ28_CUPNN</name>
<dbReference type="HOGENOM" id="CLU_061513_0_0_4"/>
<dbReference type="Pfam" id="PF14456">
    <property type="entry name" value="alpha-hel2"/>
    <property type="match status" value="1"/>
</dbReference>
<keyword evidence="1" id="KW-0614">Plasmid</keyword>
<dbReference type="NCBIfam" id="TIGR03742">
    <property type="entry name" value="PRTRC_F"/>
    <property type="match status" value="1"/>
</dbReference>
<dbReference type="RefSeq" id="WP_013954402.1">
    <property type="nucleotide sequence ID" value="NC_015724.1"/>
</dbReference>